<feature type="compositionally biased region" description="Low complexity" evidence="9">
    <location>
        <begin position="395"/>
        <end position="411"/>
    </location>
</feature>
<evidence type="ECO:0000256" key="1">
    <source>
        <dbReference type="ARBA" id="ARBA00004123"/>
    </source>
</evidence>
<evidence type="ECO:0000256" key="6">
    <source>
        <dbReference type="ARBA" id="ARBA00023242"/>
    </source>
</evidence>
<keyword evidence="7" id="KW-0862">Zinc</keyword>
<evidence type="ECO:0000256" key="3">
    <source>
        <dbReference type="ARBA" id="ARBA00022722"/>
    </source>
</evidence>
<keyword evidence="7" id="KW-0863">Zinc-finger</keyword>
<dbReference type="PROSITE" id="PS50103">
    <property type="entry name" value="ZF_C3H1"/>
    <property type="match status" value="1"/>
</dbReference>
<dbReference type="GO" id="GO:0003676">
    <property type="term" value="F:nucleic acid binding"/>
    <property type="evidence" value="ECO:0007669"/>
    <property type="project" value="InterPro"/>
</dbReference>
<sequence>MLPTAGFFARFDCPFHAHGFCQRPFCHFKHAKDDLLCLSPNRKRAGPEKVPPPLKKGTHHKLYVASEKDPCFLELERINKEIETVKCEVEKEQRRLSRYKTLQEDIVGSCSSKALNPHNGSKGKECNAKNVSSARTPVSAVVHTPGSKYVVDSSRPRTDLEYDPLSNYSSDLKPSSAAECRVQNCGQEVTPSLKRMRENLGEDQRRARPEEDNSDDDGVLVIDIPPLEESRKRSRPPKLCSAVPTVLKENSECIISVSSLPELCDVPVFEAEISTCNTACVKSEGHHCTDISPATDANTSGKTNITDVFEDISKCLENLRSESKKNNHLPELEPILGNSSFCASDSRMNFSPANDGTVPGDQTGVQLSSMETQSMLSNPSEQGSGVQPKTTTSRVLQESSPPVPSPVTQQPNEQQGFEQGTPLDENSPVLHVSVVPCARKMAAQLYLTGKADHQSSSQSAVPTHQHEQHAVPHNIVYEPVPGPSISTSRAISSTFNLSASVFDETRIQEIDQTNKSNLSSEEEYLDMEFSDSDPMEECYRIFMEANQTEPADPVPSNVSVEAVDLDRSEMKKPIPVPGSKKRVAHVSKHEVTKTRPQVMVPFQRVVPLLANPPKLQQLQQKAAVLTAAVKGGQAYVAATSGQKKQENLPSAPLPIPVQPTCLNILPVGAALQWGNVHLIIPDGTIALPLTQVPTPPTTPSAPPTVPVPLHTTLTHAKVDRPMMHDIYCPYVLYVHYGCINIAYVCGLSQPITVKRKSKCRPEASSKVPHDVRQRYVNLFVEEFLRTSFTVQDAFEKALAEEKTIYDRSVNKLKYLSIAVNVLKRLKNQSTPPAKDSVESNIPGSRGHVSFNPLVLQANDPGEANLYTQLKEHVLSEILLKENNYPLTHPEIPGKAIQQGSIRKGSTDPLKRICCRCGATYSVSPSGIHTRKEECNYHSGKVVQNKVPGGVETCYSCCEGAIGTPGCQVFKLHVHDAVSMDGFVSSSPRTPTEIGSPGVFALNCDVCYTSQGLELLRVTVVSSNLQVIYDAFVKPDNEVIDYNTRFSGISEEDVSSASLPLRDVQSVLLSFISADTILIGHSLENDLCALKLIHHTAVDTAVVFPHRLGHPHKRQLCSLVADHLRRIIQESVGGHDSVEDATACMELMLWKVKEDSKVKRW</sequence>
<dbReference type="AlphaFoldDB" id="A0A3B3SUH6"/>
<reference evidence="11" key="1">
    <citation type="submission" date="2025-08" db="UniProtKB">
        <authorList>
            <consortium name="Ensembl"/>
        </authorList>
    </citation>
    <scope>IDENTIFICATION</scope>
</reference>
<dbReference type="InterPro" id="IPR034922">
    <property type="entry name" value="REX1-like_exo"/>
</dbReference>
<evidence type="ECO:0000256" key="5">
    <source>
        <dbReference type="ARBA" id="ARBA00022839"/>
    </source>
</evidence>
<dbReference type="Gene3D" id="3.30.420.10">
    <property type="entry name" value="Ribonuclease H-like superfamily/Ribonuclease H"/>
    <property type="match status" value="1"/>
</dbReference>
<evidence type="ECO:0000256" key="2">
    <source>
        <dbReference type="ARBA" id="ARBA00006357"/>
    </source>
</evidence>
<dbReference type="InterPro" id="IPR031736">
    <property type="entry name" value="REXO1-like_dom"/>
</dbReference>
<evidence type="ECO:0000256" key="4">
    <source>
        <dbReference type="ARBA" id="ARBA00022801"/>
    </source>
</evidence>
<dbReference type="Proteomes" id="UP000261540">
    <property type="component" value="Unplaced"/>
</dbReference>
<dbReference type="Ensembl" id="ENSPKIT00000014825.1">
    <property type="protein sequence ID" value="ENSPKIP00000033928.1"/>
    <property type="gene ID" value="ENSPKIG00000013454.1"/>
</dbReference>
<feature type="compositionally biased region" description="Polar residues" evidence="9">
    <location>
        <begin position="372"/>
        <end position="394"/>
    </location>
</feature>
<feature type="compositionally biased region" description="Basic and acidic residues" evidence="9">
    <location>
        <begin position="199"/>
        <end position="211"/>
    </location>
</feature>
<keyword evidence="3" id="KW-0540">Nuclease</keyword>
<keyword evidence="5" id="KW-0269">Exonuclease</keyword>
<protein>
    <submittedName>
        <fullName evidence="11">Zgc:152968</fullName>
    </submittedName>
</protein>
<evidence type="ECO:0000256" key="9">
    <source>
        <dbReference type="SAM" id="MobiDB-lite"/>
    </source>
</evidence>
<comment type="subcellular location">
    <subcellularLocation>
        <location evidence="1">Nucleus</location>
    </subcellularLocation>
</comment>
<dbReference type="PANTHER" id="PTHR12801:SF152">
    <property type="entry name" value="EXONUCLEASE DOMAIN-CONTAINING PROTEIN"/>
    <property type="match status" value="1"/>
</dbReference>
<feature type="zinc finger region" description="C3H1-type" evidence="7">
    <location>
        <begin position="7"/>
        <end position="33"/>
    </location>
</feature>
<evidence type="ECO:0000313" key="12">
    <source>
        <dbReference type="Proteomes" id="UP000261540"/>
    </source>
</evidence>
<dbReference type="FunFam" id="3.30.420.10:FF:000021">
    <property type="entry name" value="RNA exonuclease 1 homolog"/>
    <property type="match status" value="1"/>
</dbReference>
<dbReference type="GeneTree" id="ENSGT00940000167497"/>
<dbReference type="SUPFAM" id="SSF53098">
    <property type="entry name" value="Ribonuclease H-like"/>
    <property type="match status" value="1"/>
</dbReference>
<evidence type="ECO:0000256" key="7">
    <source>
        <dbReference type="PROSITE-ProRule" id="PRU00723"/>
    </source>
</evidence>
<dbReference type="STRING" id="1676925.ENSPKIP00000033928"/>
<dbReference type="CDD" id="cd06145">
    <property type="entry name" value="REX1_like"/>
    <property type="match status" value="1"/>
</dbReference>
<dbReference type="InterPro" id="IPR013520">
    <property type="entry name" value="Ribonucl_H"/>
</dbReference>
<evidence type="ECO:0000259" key="10">
    <source>
        <dbReference type="PROSITE" id="PS50103"/>
    </source>
</evidence>
<keyword evidence="6" id="KW-0539">Nucleus</keyword>
<name>A0A3B3SUH6_9TELE</name>
<reference evidence="11" key="2">
    <citation type="submission" date="2025-09" db="UniProtKB">
        <authorList>
            <consortium name="Ensembl"/>
        </authorList>
    </citation>
    <scope>IDENTIFICATION</scope>
</reference>
<keyword evidence="12" id="KW-1185">Reference proteome</keyword>
<keyword evidence="7" id="KW-0479">Metal-binding</keyword>
<dbReference type="InterPro" id="IPR012337">
    <property type="entry name" value="RNaseH-like_sf"/>
</dbReference>
<feature type="region of interest" description="Disordered" evidence="9">
    <location>
        <begin position="199"/>
        <end position="236"/>
    </location>
</feature>
<dbReference type="InterPro" id="IPR047021">
    <property type="entry name" value="REXO1/3/4-like"/>
</dbReference>
<accession>A0A3B3SUH6</accession>
<dbReference type="SMART" id="SM00479">
    <property type="entry name" value="EXOIII"/>
    <property type="match status" value="1"/>
</dbReference>
<keyword evidence="8" id="KW-0175">Coiled coil</keyword>
<evidence type="ECO:0000256" key="8">
    <source>
        <dbReference type="SAM" id="Coils"/>
    </source>
</evidence>
<keyword evidence="4" id="KW-0378">Hydrolase</keyword>
<organism evidence="11 12">
    <name type="scientific">Paramormyrops kingsleyae</name>
    <dbReference type="NCBI Taxonomy" id="1676925"/>
    <lineage>
        <taxon>Eukaryota</taxon>
        <taxon>Metazoa</taxon>
        <taxon>Chordata</taxon>
        <taxon>Craniata</taxon>
        <taxon>Vertebrata</taxon>
        <taxon>Euteleostomi</taxon>
        <taxon>Actinopterygii</taxon>
        <taxon>Neopterygii</taxon>
        <taxon>Teleostei</taxon>
        <taxon>Osteoglossocephala</taxon>
        <taxon>Osteoglossomorpha</taxon>
        <taxon>Osteoglossiformes</taxon>
        <taxon>Mormyridae</taxon>
        <taxon>Paramormyrops</taxon>
    </lineage>
</organism>
<dbReference type="Pfam" id="PF15870">
    <property type="entry name" value="EloA-BP1"/>
    <property type="match status" value="1"/>
</dbReference>
<feature type="region of interest" description="Disordered" evidence="9">
    <location>
        <begin position="116"/>
        <end position="170"/>
    </location>
</feature>
<dbReference type="GO" id="GO:0005634">
    <property type="term" value="C:nucleus"/>
    <property type="evidence" value="ECO:0007669"/>
    <property type="project" value="UniProtKB-SubCell"/>
</dbReference>
<proteinExistence type="inferred from homology"/>
<feature type="domain" description="C3H1-type" evidence="10">
    <location>
        <begin position="7"/>
        <end position="33"/>
    </location>
</feature>
<feature type="region of interest" description="Disordered" evidence="9">
    <location>
        <begin position="570"/>
        <end position="590"/>
    </location>
</feature>
<dbReference type="InterPro" id="IPR036397">
    <property type="entry name" value="RNaseH_sf"/>
</dbReference>
<dbReference type="PANTHER" id="PTHR12801">
    <property type="entry name" value="RNA EXONUCLEASE REXO1 / RECO3 FAMILY MEMBER-RELATED"/>
    <property type="match status" value="1"/>
</dbReference>
<dbReference type="GO" id="GO:0004527">
    <property type="term" value="F:exonuclease activity"/>
    <property type="evidence" value="ECO:0007669"/>
    <property type="project" value="UniProtKB-KW"/>
</dbReference>
<dbReference type="InterPro" id="IPR000571">
    <property type="entry name" value="Znf_CCCH"/>
</dbReference>
<feature type="region of interest" description="Disordered" evidence="9">
    <location>
        <begin position="372"/>
        <end position="427"/>
    </location>
</feature>
<evidence type="ECO:0000313" key="11">
    <source>
        <dbReference type="Ensembl" id="ENSPKIP00000033928.1"/>
    </source>
</evidence>
<feature type="coiled-coil region" evidence="8">
    <location>
        <begin position="75"/>
        <end position="102"/>
    </location>
</feature>
<comment type="similarity">
    <text evidence="2">Belongs to the REXO1/REXO3 family.</text>
</comment>
<dbReference type="GO" id="GO:0008270">
    <property type="term" value="F:zinc ion binding"/>
    <property type="evidence" value="ECO:0007669"/>
    <property type="project" value="UniProtKB-KW"/>
</dbReference>